<feature type="coiled-coil region" evidence="1">
    <location>
        <begin position="118"/>
        <end position="152"/>
    </location>
</feature>
<dbReference type="Proteomes" id="UP001181693">
    <property type="component" value="Unassembled WGS sequence"/>
</dbReference>
<feature type="compositionally biased region" description="Basic and acidic residues" evidence="2">
    <location>
        <begin position="813"/>
        <end position="842"/>
    </location>
</feature>
<dbReference type="AlphaFoldDB" id="A0AAV3ACL2"/>
<dbReference type="PANTHER" id="PTHR35088">
    <property type="entry name" value="COILED-COIL DOMAIN-CONTAINING PROTEIN 178"/>
    <property type="match status" value="1"/>
</dbReference>
<proteinExistence type="predicted"/>
<evidence type="ECO:0000256" key="1">
    <source>
        <dbReference type="SAM" id="Coils"/>
    </source>
</evidence>
<organism evidence="3 4">
    <name type="scientific">Pyxicephalus adspersus</name>
    <name type="common">African bullfrog</name>
    <dbReference type="NCBI Taxonomy" id="30357"/>
    <lineage>
        <taxon>Eukaryota</taxon>
        <taxon>Metazoa</taxon>
        <taxon>Chordata</taxon>
        <taxon>Craniata</taxon>
        <taxon>Vertebrata</taxon>
        <taxon>Euteleostomi</taxon>
        <taxon>Amphibia</taxon>
        <taxon>Batrachia</taxon>
        <taxon>Anura</taxon>
        <taxon>Neobatrachia</taxon>
        <taxon>Ranoidea</taxon>
        <taxon>Pyxicephalidae</taxon>
        <taxon>Pyxicephalinae</taxon>
        <taxon>Pyxicephalus</taxon>
    </lineage>
</organism>
<dbReference type="InterPro" id="IPR038826">
    <property type="entry name" value="CCDC178"/>
</dbReference>
<feature type="coiled-coil region" evidence="1">
    <location>
        <begin position="186"/>
        <end position="269"/>
    </location>
</feature>
<reference evidence="3" key="1">
    <citation type="thesis" date="2020" institute="ProQuest LLC" country="789 East Eisenhower Parkway, Ann Arbor, MI, USA">
        <title>Comparative Genomics and Chromosome Evolution.</title>
        <authorList>
            <person name="Mudd A.B."/>
        </authorList>
    </citation>
    <scope>NUCLEOTIDE SEQUENCE</scope>
    <source>
        <strain evidence="3">1538</strain>
        <tissue evidence="3">Blood</tissue>
    </source>
</reference>
<evidence type="ECO:0000256" key="2">
    <source>
        <dbReference type="SAM" id="MobiDB-lite"/>
    </source>
</evidence>
<protein>
    <recommendedName>
        <fullName evidence="5">Coiled-coil domain-containing protein 178</fullName>
    </recommendedName>
</protein>
<dbReference type="PANTHER" id="PTHR35088:SF1">
    <property type="entry name" value="COILED-COIL DOMAIN-CONTAINING PROTEIN 178"/>
    <property type="match status" value="1"/>
</dbReference>
<feature type="coiled-coil region" evidence="1">
    <location>
        <begin position="351"/>
        <end position="417"/>
    </location>
</feature>
<feature type="coiled-coil region" evidence="1">
    <location>
        <begin position="467"/>
        <end position="720"/>
    </location>
</feature>
<gene>
    <name evidence="3" type="ORF">GDO54_011998</name>
</gene>
<sequence length="842" mass="97863">MAKHLSSNNINCGLVESMDSVDLARRRSCELVNTPLPCVNKALHHIEKLEGKIKDGFVEDIDQKRSATCAFSVCNEEEHIDVPVESPILRIMGVGLFDKDSLEPGADVSLKLDTEAVISEVIKLIWRLEADRQEAEEALNLENKRKQGLLRQIDVLSLWKLNILPEAVQKEYDACVQDFSELRWHISRKKQELETAQVKAAKTQEVNTRLQEEIAFIETHRPLLDEKLNHEGDDMAKIRQAQEEATLLLNEAENKLKAAILSFEKVTAEANEERSVMAAKLAEVRRTLQVCRDNLSHSETIWAKCTSDLMDTERKIEEGKKLYSELITEKQQLTESEISWRQQETDIKYELDDQEKKNKHLTNLYDRVSKEAKEMECDIQSQLTHLEQLLHNKLHALRDLEYENKTLTLENEDLSVRISNSYKTRGKHEADIKRMQKSLIKNEEQTTDISKELSRVSVTHSVSKSKLAELEDKSSAEERRLKNLVDSLRKQVIEEIRVGQSMQARINALMADRKQKEKENKKTKEELMKIAEEIERPVADLELEIRQLAEFHARKSEELRNIHQKKQQCEERFSRTREQLTNQKCKLEQQLNDTQMKISEVSEELRNTVERLLQFQKSTQDLILYGNVIQNTMKTTQKTIERLEQNYNLQELQLNNVKDTTAQLLKEAETYTQRMEREDEDHTIQLQIRQKIQKQSTAALEEALKENTTLAKEYKTFQSNYLDEKDKLMQNYESRLRTEATIRDYLQISVLQSRMHRALVEFFKQRGLYNQAGLARFQAASQENAQKILAVQEEMSKTIQHISAFLTSLTDGSPREDGKENKQSISRAETKDRESHTVHITV</sequence>
<evidence type="ECO:0000313" key="3">
    <source>
        <dbReference type="EMBL" id="DBA24324.1"/>
    </source>
</evidence>
<keyword evidence="1" id="KW-0175">Coiled coil</keyword>
<accession>A0AAV3ACL2</accession>
<name>A0AAV3ACL2_PYXAD</name>
<evidence type="ECO:0000313" key="4">
    <source>
        <dbReference type="Proteomes" id="UP001181693"/>
    </source>
</evidence>
<feature type="region of interest" description="Disordered" evidence="2">
    <location>
        <begin position="810"/>
        <end position="842"/>
    </location>
</feature>
<dbReference type="EMBL" id="DYDO01000005">
    <property type="protein sequence ID" value="DBA24324.1"/>
    <property type="molecule type" value="Genomic_DNA"/>
</dbReference>
<keyword evidence="4" id="KW-1185">Reference proteome</keyword>
<comment type="caution">
    <text evidence="3">The sequence shown here is derived from an EMBL/GenBank/DDBJ whole genome shotgun (WGS) entry which is preliminary data.</text>
</comment>
<evidence type="ECO:0008006" key="5">
    <source>
        <dbReference type="Google" id="ProtNLM"/>
    </source>
</evidence>